<name>A0AAN8S4W6_POLSC</name>
<gene>
    <name evidence="1" type="ORF">RUM43_010497</name>
</gene>
<dbReference type="AlphaFoldDB" id="A0AAN8S4W6"/>
<dbReference type="Proteomes" id="UP001372834">
    <property type="component" value="Unassembled WGS sequence"/>
</dbReference>
<dbReference type="EMBL" id="JAWJWE010000004">
    <property type="protein sequence ID" value="KAK6636834.1"/>
    <property type="molecule type" value="Genomic_DNA"/>
</dbReference>
<organism evidence="1 2">
    <name type="scientific">Polyplax serrata</name>
    <name type="common">Common mouse louse</name>
    <dbReference type="NCBI Taxonomy" id="468196"/>
    <lineage>
        <taxon>Eukaryota</taxon>
        <taxon>Metazoa</taxon>
        <taxon>Ecdysozoa</taxon>
        <taxon>Arthropoda</taxon>
        <taxon>Hexapoda</taxon>
        <taxon>Insecta</taxon>
        <taxon>Pterygota</taxon>
        <taxon>Neoptera</taxon>
        <taxon>Paraneoptera</taxon>
        <taxon>Psocodea</taxon>
        <taxon>Troctomorpha</taxon>
        <taxon>Phthiraptera</taxon>
        <taxon>Anoplura</taxon>
        <taxon>Polyplacidae</taxon>
        <taxon>Polyplax</taxon>
    </lineage>
</organism>
<protein>
    <submittedName>
        <fullName evidence="1">Uncharacterized protein</fullName>
    </submittedName>
</protein>
<evidence type="ECO:0000313" key="1">
    <source>
        <dbReference type="EMBL" id="KAK6636834.1"/>
    </source>
</evidence>
<reference evidence="1 2" key="1">
    <citation type="submission" date="2023-10" db="EMBL/GenBank/DDBJ databases">
        <title>Genomes of two closely related lineages of the louse Polyplax serrata with different host specificities.</title>
        <authorList>
            <person name="Martinu J."/>
            <person name="Tarabai H."/>
            <person name="Stefka J."/>
            <person name="Hypsa V."/>
        </authorList>
    </citation>
    <scope>NUCLEOTIDE SEQUENCE [LARGE SCALE GENOMIC DNA]</scope>
    <source>
        <strain evidence="1">HR10_N</strain>
    </source>
</reference>
<comment type="caution">
    <text evidence="1">The sequence shown here is derived from an EMBL/GenBank/DDBJ whole genome shotgun (WGS) entry which is preliminary data.</text>
</comment>
<proteinExistence type="predicted"/>
<sequence length="96" mass="11173">MFRLHRGFLKLKVPPSCLWKLPMLPHKDFSASDQLLTADLDGQVMAPEAVGFSLMAEDIRRDRVVYEVLHRFHIRPVNFTCPVIHFVYSPIPEQQQ</sequence>
<evidence type="ECO:0000313" key="2">
    <source>
        <dbReference type="Proteomes" id="UP001372834"/>
    </source>
</evidence>
<accession>A0AAN8S4W6</accession>